<evidence type="ECO:0000313" key="3">
    <source>
        <dbReference type="EMBL" id="MBS3057490.1"/>
    </source>
</evidence>
<proteinExistence type="inferred from homology"/>
<reference evidence="3" key="1">
    <citation type="submission" date="2021-03" db="EMBL/GenBank/DDBJ databases">
        <authorList>
            <person name="Jaffe A."/>
        </authorList>
    </citation>
    <scope>NUCLEOTIDE SEQUENCE</scope>
    <source>
        <strain evidence="3">RIFCSPHIGHO2_01_FULL_AR10_44_11</strain>
    </source>
</reference>
<name>A0A8T4KXD7_9ARCH</name>
<dbReference type="PANTHER" id="PTHR11060:SF0">
    <property type="entry name" value="PROTEIN MEMO1"/>
    <property type="match status" value="1"/>
</dbReference>
<evidence type="ECO:0000256" key="1">
    <source>
        <dbReference type="ARBA" id="ARBA00006315"/>
    </source>
</evidence>
<dbReference type="NCBIfam" id="NF001987">
    <property type="entry name" value="PRK00782.1"/>
    <property type="match status" value="1"/>
</dbReference>
<dbReference type="NCBIfam" id="TIGR04336">
    <property type="entry name" value="AmmeMemoSam_B"/>
    <property type="match status" value="1"/>
</dbReference>
<gene>
    <name evidence="3" type="ORF">J4415_02570</name>
</gene>
<accession>A0A8T4KXD7</accession>
<evidence type="ECO:0000256" key="2">
    <source>
        <dbReference type="HAMAP-Rule" id="MF_00055"/>
    </source>
</evidence>
<protein>
    <recommendedName>
        <fullName evidence="2">MEMO1 family protein J4415_02570</fullName>
    </recommendedName>
</protein>
<comment type="caution">
    <text evidence="3">The sequence shown here is derived from an EMBL/GenBank/DDBJ whole genome shotgun (WGS) entry which is preliminary data.</text>
</comment>
<dbReference type="InterPro" id="IPR002737">
    <property type="entry name" value="MEMO1_fam"/>
</dbReference>
<dbReference type="Gene3D" id="3.40.830.10">
    <property type="entry name" value="LigB-like"/>
    <property type="match status" value="1"/>
</dbReference>
<dbReference type="CDD" id="cd07361">
    <property type="entry name" value="MEMO_like"/>
    <property type="match status" value="1"/>
</dbReference>
<dbReference type="Proteomes" id="UP000677687">
    <property type="component" value="Unassembled WGS sequence"/>
</dbReference>
<sequence>MDSRKCAVSGSFYPSNAEELKSAVSKFFAGVKLQKRTKTSVIVAPHAGYGYSGQTAAYAYSILNSAETFVILCPNHTGLGDAISISSNAQWETPLGNLGVDGNFSDELAEKLHIERGELAHMQEHAIEVQLPFLIHKFGKKIRIVPICLAMDDFDSLINIGKAISEIQVKTMCKICVIASSDFSHFVPLESAKEKDSEAIGKIEKLDARGFYNLVHGKRFSICGYGAIIAAIAYAQEKGTSKAELLHYSTSADATRDRSSVVGYAAIAFY</sequence>
<reference evidence="3" key="2">
    <citation type="submission" date="2021-05" db="EMBL/GenBank/DDBJ databases">
        <title>Protein family content uncovers lineage relationships and bacterial pathway maintenance mechanisms in DPANN archaea.</title>
        <authorList>
            <person name="Castelle C.J."/>
            <person name="Meheust R."/>
            <person name="Jaffe A.L."/>
            <person name="Seitz K."/>
            <person name="Gong X."/>
            <person name="Baker B.J."/>
            <person name="Banfield J.F."/>
        </authorList>
    </citation>
    <scope>NUCLEOTIDE SEQUENCE</scope>
    <source>
        <strain evidence="3">RIFCSPHIGHO2_01_FULL_AR10_44_11</strain>
    </source>
</reference>
<dbReference type="PANTHER" id="PTHR11060">
    <property type="entry name" value="PROTEIN MEMO1"/>
    <property type="match status" value="1"/>
</dbReference>
<evidence type="ECO:0000313" key="4">
    <source>
        <dbReference type="Proteomes" id="UP000677687"/>
    </source>
</evidence>
<dbReference type="AlphaFoldDB" id="A0A8T4KXD7"/>
<organism evidence="3 4">
    <name type="scientific">Candidatus Iainarchaeum sp</name>
    <dbReference type="NCBI Taxonomy" id="3101447"/>
    <lineage>
        <taxon>Archaea</taxon>
        <taxon>Candidatus Iainarchaeota</taxon>
        <taxon>Candidatus Iainarchaeia</taxon>
        <taxon>Candidatus Iainarchaeales</taxon>
        <taxon>Candidatus Iainarchaeaceae</taxon>
        <taxon>Candidatus Iainarchaeum</taxon>
    </lineage>
</organism>
<dbReference type="Pfam" id="PF01875">
    <property type="entry name" value="Memo"/>
    <property type="match status" value="1"/>
</dbReference>
<dbReference type="HAMAP" id="MF_00055">
    <property type="entry name" value="MEMO1"/>
    <property type="match status" value="1"/>
</dbReference>
<dbReference type="EMBL" id="JAGVWD010000039">
    <property type="protein sequence ID" value="MBS3057490.1"/>
    <property type="molecule type" value="Genomic_DNA"/>
</dbReference>
<comment type="similarity">
    <text evidence="1 2">Belongs to the MEMO1 family.</text>
</comment>